<dbReference type="Pfam" id="PF04993">
    <property type="entry name" value="TfoX_N"/>
    <property type="match status" value="1"/>
</dbReference>
<gene>
    <name evidence="3" type="ORF">GCM10009107_40210</name>
</gene>
<feature type="compositionally biased region" description="Basic residues" evidence="1">
    <location>
        <begin position="145"/>
        <end position="155"/>
    </location>
</feature>
<dbReference type="InterPro" id="IPR047525">
    <property type="entry name" value="TfoX-like"/>
</dbReference>
<dbReference type="Proteomes" id="UP001500279">
    <property type="component" value="Unassembled WGS sequence"/>
</dbReference>
<reference evidence="4" key="1">
    <citation type="journal article" date="2019" name="Int. J. Syst. Evol. Microbiol.">
        <title>The Global Catalogue of Microorganisms (GCM) 10K type strain sequencing project: providing services to taxonomists for standard genome sequencing and annotation.</title>
        <authorList>
            <consortium name="The Broad Institute Genomics Platform"/>
            <consortium name="The Broad Institute Genome Sequencing Center for Infectious Disease"/>
            <person name="Wu L."/>
            <person name="Ma J."/>
        </authorList>
    </citation>
    <scope>NUCLEOTIDE SEQUENCE [LARGE SCALE GENOMIC DNA]</scope>
    <source>
        <strain evidence="4">JCM 15503</strain>
    </source>
</reference>
<feature type="domain" description="TfoX N-terminal" evidence="2">
    <location>
        <begin position="29"/>
        <end position="121"/>
    </location>
</feature>
<evidence type="ECO:0000313" key="4">
    <source>
        <dbReference type="Proteomes" id="UP001500279"/>
    </source>
</evidence>
<sequence length="155" mass="17001">MCGLSGLCTPGLTRENPTMSNDFVAWCRELLSPLGTVRSRRMFGGHGFYVDDLFLALIFDERLYLKVDDETRASFEAQGCTPFTYSVRDGGQHSLSYFTAPDDAMDSPAQMLPWARLALASALRARASKPPARKRAPAATPRPVSSRKRAKGKAG</sequence>
<proteinExistence type="predicted"/>
<dbReference type="Gene3D" id="3.30.1460.30">
    <property type="entry name" value="YgaC/TfoX-N like chaperone"/>
    <property type="match status" value="1"/>
</dbReference>
<protein>
    <recommendedName>
        <fullName evidence="2">TfoX N-terminal domain-containing protein</fullName>
    </recommendedName>
</protein>
<evidence type="ECO:0000256" key="1">
    <source>
        <dbReference type="SAM" id="MobiDB-lite"/>
    </source>
</evidence>
<evidence type="ECO:0000313" key="3">
    <source>
        <dbReference type="EMBL" id="GAA0759091.1"/>
    </source>
</evidence>
<name>A0ABP3VLP1_9BURK</name>
<dbReference type="PANTHER" id="PTHR36121:SF1">
    <property type="entry name" value="PROTEIN SXY"/>
    <property type="match status" value="1"/>
</dbReference>
<accession>A0ABP3VLP1</accession>
<dbReference type="InterPro" id="IPR007076">
    <property type="entry name" value="TfoX_N"/>
</dbReference>
<evidence type="ECO:0000259" key="2">
    <source>
        <dbReference type="Pfam" id="PF04993"/>
    </source>
</evidence>
<organism evidence="3 4">
    <name type="scientific">Ideonella azotifigens</name>
    <dbReference type="NCBI Taxonomy" id="513160"/>
    <lineage>
        <taxon>Bacteria</taxon>
        <taxon>Pseudomonadati</taxon>
        <taxon>Pseudomonadota</taxon>
        <taxon>Betaproteobacteria</taxon>
        <taxon>Burkholderiales</taxon>
        <taxon>Sphaerotilaceae</taxon>
        <taxon>Ideonella</taxon>
    </lineage>
</organism>
<feature type="region of interest" description="Disordered" evidence="1">
    <location>
        <begin position="125"/>
        <end position="155"/>
    </location>
</feature>
<dbReference type="EMBL" id="BAAAEW010000026">
    <property type="protein sequence ID" value="GAA0759091.1"/>
    <property type="molecule type" value="Genomic_DNA"/>
</dbReference>
<keyword evidence="4" id="KW-1185">Reference proteome</keyword>
<dbReference type="PANTHER" id="PTHR36121">
    <property type="entry name" value="PROTEIN SXY"/>
    <property type="match status" value="1"/>
</dbReference>
<dbReference type="SUPFAM" id="SSF159894">
    <property type="entry name" value="YgaC/TfoX-N like"/>
    <property type="match status" value="1"/>
</dbReference>
<comment type="caution">
    <text evidence="3">The sequence shown here is derived from an EMBL/GenBank/DDBJ whole genome shotgun (WGS) entry which is preliminary data.</text>
</comment>